<accession>A0A4R8I9B7</accession>
<dbReference type="Proteomes" id="UP000295313">
    <property type="component" value="Unassembled WGS sequence"/>
</dbReference>
<gene>
    <name evidence="1" type="ORF">B0I22_0744</name>
</gene>
<evidence type="ECO:0000313" key="1">
    <source>
        <dbReference type="EMBL" id="TDX86607.1"/>
    </source>
</evidence>
<comment type="caution">
    <text evidence="1">The sequence shown here is derived from an EMBL/GenBank/DDBJ whole genome shotgun (WGS) entry which is preliminary data.</text>
</comment>
<keyword evidence="2" id="KW-1185">Reference proteome</keyword>
<protein>
    <submittedName>
        <fullName evidence="1">Uncharacterized protein</fullName>
    </submittedName>
</protein>
<dbReference type="AlphaFoldDB" id="A0A4R8I9B7"/>
<dbReference type="EMBL" id="SOEO01000001">
    <property type="protein sequence ID" value="TDX86607.1"/>
    <property type="molecule type" value="Genomic_DNA"/>
</dbReference>
<sequence length="116" mass="14099">MDVNPDNYDYHSGKYSYYKSISKVDFMEYQALVFNNFSRDKVEVFNPIPDETAFQIKFQFTNAQEKLTFYPEYLNEKQIFIFEMLERLKYKKFKPIDSIEFSKDLLQEKLPEPPKF</sequence>
<reference evidence="1 2" key="1">
    <citation type="submission" date="2019-03" db="EMBL/GenBank/DDBJ databases">
        <title>Genomic Encyclopedia of Type Strains, Phase III (KMG-III): the genomes of soil and plant-associated and newly described type strains.</title>
        <authorList>
            <person name="Whitman W."/>
        </authorList>
    </citation>
    <scope>NUCLEOTIDE SEQUENCE [LARGE SCALE GENOMIC DNA]</scope>
    <source>
        <strain evidence="1 2">CGMCC 1.12802</strain>
    </source>
</reference>
<organism evidence="1 2">
    <name type="scientific">Epilithonimonas xixisoli</name>
    <dbReference type="NCBI Taxonomy" id="1476462"/>
    <lineage>
        <taxon>Bacteria</taxon>
        <taxon>Pseudomonadati</taxon>
        <taxon>Bacteroidota</taxon>
        <taxon>Flavobacteriia</taxon>
        <taxon>Flavobacteriales</taxon>
        <taxon>Weeksellaceae</taxon>
        <taxon>Chryseobacterium group</taxon>
        <taxon>Epilithonimonas</taxon>
    </lineage>
</organism>
<name>A0A4R8I9B7_9FLAO</name>
<proteinExistence type="predicted"/>
<evidence type="ECO:0000313" key="2">
    <source>
        <dbReference type="Proteomes" id="UP000295313"/>
    </source>
</evidence>